<keyword evidence="1 6" id="KW-0732">Signal</keyword>
<gene>
    <name evidence="6" type="primary">lptE</name>
    <name evidence="7" type="ORF">J2R62_02905</name>
</gene>
<organism evidence="7 8">
    <name type="scientific">Plesiomonas shigelloides</name>
    <name type="common">Aeromonas shigelloides</name>
    <dbReference type="NCBI Taxonomy" id="703"/>
    <lineage>
        <taxon>Bacteria</taxon>
        <taxon>Pseudomonadati</taxon>
        <taxon>Pseudomonadota</taxon>
        <taxon>Gammaproteobacteria</taxon>
        <taxon>Enterobacterales</taxon>
        <taxon>Enterobacteriaceae</taxon>
        <taxon>Plesiomonas</taxon>
    </lineage>
</organism>
<dbReference type="GO" id="GO:0001530">
    <property type="term" value="F:lipopolysaccharide binding"/>
    <property type="evidence" value="ECO:0007669"/>
    <property type="project" value="TreeGrafter"/>
</dbReference>
<dbReference type="PANTHER" id="PTHR38098">
    <property type="entry name" value="LPS-ASSEMBLY LIPOPROTEIN LPTE"/>
    <property type="match status" value="1"/>
</dbReference>
<dbReference type="KEGG" id="pshi:SAMEA2665130_2238"/>
<evidence type="ECO:0000313" key="7">
    <source>
        <dbReference type="EMBL" id="MBO1107174.1"/>
    </source>
</evidence>
<comment type="function">
    <text evidence="6">Together with LptD, is involved in the assembly of lipopolysaccharide (LPS) at the surface of the outer membrane. Required for the proper assembly of LptD. Binds LPS and may serve as the LPS recognition site at the outer membrane.</text>
</comment>
<evidence type="ECO:0000313" key="8">
    <source>
        <dbReference type="Proteomes" id="UP000664658"/>
    </source>
</evidence>
<dbReference type="GO" id="GO:1990351">
    <property type="term" value="C:transporter complex"/>
    <property type="evidence" value="ECO:0007669"/>
    <property type="project" value="TreeGrafter"/>
</dbReference>
<evidence type="ECO:0000256" key="1">
    <source>
        <dbReference type="ARBA" id="ARBA00022729"/>
    </source>
</evidence>
<reference evidence="7" key="1">
    <citation type="submission" date="2021-03" db="EMBL/GenBank/DDBJ databases">
        <title>Plesiomonas shigelloides zfcc0051, isolated from zebrafish feces.</title>
        <authorList>
            <person name="Vanderhoek Z."/>
            <person name="Gaulke C."/>
        </authorList>
    </citation>
    <scope>NUCLEOTIDE SEQUENCE</scope>
    <source>
        <strain evidence="7">Zfcc0051</strain>
    </source>
</reference>
<dbReference type="PROSITE" id="PS51257">
    <property type="entry name" value="PROKAR_LIPOPROTEIN"/>
    <property type="match status" value="1"/>
</dbReference>
<sequence>MLKASLLKPLMTILTVVALAATAGCGFHLRGTTQIPQPLQKMSLQSYDPYGPLTRAVREQMQLNDITIVSDTTPGVHQLPTLRINGSGQGDAVVSVFRNGIAAEKNITLNVNASVLIPGQDLYPLSVQVTRSFFDNPNTALAKAAEEDLLRDEMYEEAARRLMLKLLTIQARTPAATDTLPANSAPAQ</sequence>
<evidence type="ECO:0000256" key="6">
    <source>
        <dbReference type="HAMAP-Rule" id="MF_01186"/>
    </source>
</evidence>
<comment type="subcellular location">
    <subcellularLocation>
        <location evidence="6">Cell outer membrane</location>
        <topology evidence="6">Lipid-anchor</topology>
    </subcellularLocation>
</comment>
<comment type="similarity">
    <text evidence="6">Belongs to the LptE lipoprotein family.</text>
</comment>
<evidence type="ECO:0000256" key="3">
    <source>
        <dbReference type="ARBA" id="ARBA00023139"/>
    </source>
</evidence>
<evidence type="ECO:0000256" key="5">
    <source>
        <dbReference type="ARBA" id="ARBA00023288"/>
    </source>
</evidence>
<keyword evidence="5 6" id="KW-0449">Lipoprotein</keyword>
<dbReference type="AlphaFoldDB" id="A0A1A9AZJ0"/>
<dbReference type="HAMAP" id="MF_01186">
    <property type="entry name" value="LPS_assembly_LptE"/>
    <property type="match status" value="1"/>
</dbReference>
<dbReference type="EMBL" id="JAFNAA010000002">
    <property type="protein sequence ID" value="MBO1107174.1"/>
    <property type="molecule type" value="Genomic_DNA"/>
</dbReference>
<dbReference type="InterPro" id="IPR007485">
    <property type="entry name" value="LPS_assembly_LptE"/>
</dbReference>
<keyword evidence="2 6" id="KW-0472">Membrane</keyword>
<comment type="subunit">
    <text evidence="6">Component of the lipopolysaccharide transport and assembly complex. Interacts with LptD.</text>
</comment>
<dbReference type="GO" id="GO:0009279">
    <property type="term" value="C:cell outer membrane"/>
    <property type="evidence" value="ECO:0007669"/>
    <property type="project" value="UniProtKB-SubCell"/>
</dbReference>
<keyword evidence="3 6" id="KW-0564">Palmitate</keyword>
<protein>
    <recommendedName>
        <fullName evidence="6">LPS-assembly lipoprotein LptE</fullName>
    </recommendedName>
</protein>
<evidence type="ECO:0000256" key="2">
    <source>
        <dbReference type="ARBA" id="ARBA00023136"/>
    </source>
</evidence>
<dbReference type="Pfam" id="PF04390">
    <property type="entry name" value="LptE"/>
    <property type="match status" value="1"/>
</dbReference>
<dbReference type="GO" id="GO:0015920">
    <property type="term" value="P:lipopolysaccharide transport"/>
    <property type="evidence" value="ECO:0007669"/>
    <property type="project" value="TreeGrafter"/>
</dbReference>
<accession>A0A1A9AZJ0</accession>
<dbReference type="RefSeq" id="WP_010864266.1">
    <property type="nucleotide sequence ID" value="NZ_CP027852.1"/>
</dbReference>
<dbReference type="Gene3D" id="3.30.160.150">
    <property type="entry name" value="Lipoprotein like domain"/>
    <property type="match status" value="1"/>
</dbReference>
<comment type="caution">
    <text evidence="7">The sequence shown here is derived from an EMBL/GenBank/DDBJ whole genome shotgun (WGS) entry which is preliminary data.</text>
</comment>
<evidence type="ECO:0000256" key="4">
    <source>
        <dbReference type="ARBA" id="ARBA00023237"/>
    </source>
</evidence>
<proteinExistence type="inferred from homology"/>
<name>A0A1A9AZJ0_PLESH</name>
<dbReference type="Proteomes" id="UP000664658">
    <property type="component" value="Unassembled WGS sequence"/>
</dbReference>
<keyword evidence="4 6" id="KW-0998">Cell outer membrane</keyword>
<dbReference type="PANTHER" id="PTHR38098:SF1">
    <property type="entry name" value="LPS-ASSEMBLY LIPOPROTEIN LPTE"/>
    <property type="match status" value="1"/>
</dbReference>
<dbReference type="GO" id="GO:0043165">
    <property type="term" value="P:Gram-negative-bacterium-type cell outer membrane assembly"/>
    <property type="evidence" value="ECO:0007669"/>
    <property type="project" value="UniProtKB-UniRule"/>
</dbReference>